<name>A0A9J7BUF0_9BACT</name>
<dbReference type="AlphaFoldDB" id="A0A9J7BUF0"/>
<gene>
    <name evidence="2" type="ORF">MOP44_11270</name>
</gene>
<accession>A0A9J7BUF0</accession>
<protein>
    <recommendedName>
        <fullName evidence="4">Lysozyme inhibitor LprI N-terminal domain-containing protein</fullName>
    </recommendedName>
</protein>
<evidence type="ECO:0000256" key="1">
    <source>
        <dbReference type="SAM" id="SignalP"/>
    </source>
</evidence>
<feature type="signal peptide" evidence="1">
    <location>
        <begin position="1"/>
        <end position="25"/>
    </location>
</feature>
<reference evidence="2" key="1">
    <citation type="submission" date="2021-04" db="EMBL/GenBank/DDBJ databases">
        <title>Phylogenetic analysis of Acidobacteriaceae.</title>
        <authorList>
            <person name="Qiu L."/>
            <person name="Zhang Q."/>
        </authorList>
    </citation>
    <scope>NUCLEOTIDE SEQUENCE</scope>
    <source>
        <strain evidence="2">DSM 25168</strain>
    </source>
</reference>
<evidence type="ECO:0008006" key="4">
    <source>
        <dbReference type="Google" id="ProtNLM"/>
    </source>
</evidence>
<dbReference type="EMBL" id="CP093313">
    <property type="protein sequence ID" value="UWZ86500.1"/>
    <property type="molecule type" value="Genomic_DNA"/>
</dbReference>
<sequence>MKGFWILPAAMVVLSATAWSQHANSAIDYSEQTKLRAQGTEALERERARAKVELCEKAFPGGNAAIGECLTAEGKITESNYLAYARAIRGMLLLGEAPSAKKLPFDVGEELWHQYREQSCKSMSTQWERSQAAVAYSDCRMKLTWNHMIELADLYRDLWH</sequence>
<keyword evidence="3" id="KW-1185">Reference proteome</keyword>
<proteinExistence type="predicted"/>
<dbReference type="RefSeq" id="WP_260796139.1">
    <property type="nucleotide sequence ID" value="NZ_CP093313.1"/>
</dbReference>
<keyword evidence="1" id="KW-0732">Signal</keyword>
<feature type="chain" id="PRO_5039885497" description="Lysozyme inhibitor LprI N-terminal domain-containing protein" evidence="1">
    <location>
        <begin position="26"/>
        <end position="160"/>
    </location>
</feature>
<dbReference type="Proteomes" id="UP001059380">
    <property type="component" value="Chromosome"/>
</dbReference>
<organism evidence="2 3">
    <name type="scientific">Occallatibacter riparius</name>
    <dbReference type="NCBI Taxonomy" id="1002689"/>
    <lineage>
        <taxon>Bacteria</taxon>
        <taxon>Pseudomonadati</taxon>
        <taxon>Acidobacteriota</taxon>
        <taxon>Terriglobia</taxon>
        <taxon>Terriglobales</taxon>
        <taxon>Acidobacteriaceae</taxon>
        <taxon>Occallatibacter</taxon>
    </lineage>
</organism>
<evidence type="ECO:0000313" key="2">
    <source>
        <dbReference type="EMBL" id="UWZ86500.1"/>
    </source>
</evidence>
<evidence type="ECO:0000313" key="3">
    <source>
        <dbReference type="Proteomes" id="UP001059380"/>
    </source>
</evidence>
<dbReference type="KEGG" id="orp:MOP44_11270"/>